<proteinExistence type="predicted"/>
<protein>
    <submittedName>
        <fullName evidence="2">Uncharacterized protein</fullName>
    </submittedName>
</protein>
<comment type="caution">
    <text evidence="2">The sequence shown here is derived from an EMBL/GenBank/DDBJ whole genome shotgun (WGS) entry which is preliminary data.</text>
</comment>
<dbReference type="Proteomes" id="UP000768462">
    <property type="component" value="Unassembled WGS sequence"/>
</dbReference>
<evidence type="ECO:0000313" key="3">
    <source>
        <dbReference type="Proteomes" id="UP000768462"/>
    </source>
</evidence>
<evidence type="ECO:0000256" key="1">
    <source>
        <dbReference type="SAM" id="Phobius"/>
    </source>
</evidence>
<keyword evidence="1" id="KW-0812">Transmembrane</keyword>
<sequence>MKLMALASLVCAFVGGLIAGYTSGGNWLVCLIGGFAGGILYYKIIRPDGTVNINYYKTFYRKAW</sequence>
<gene>
    <name evidence="2" type="ORF">E7215_12190</name>
</gene>
<accession>A0A927ZQ50</accession>
<feature type="transmembrane region" description="Helical" evidence="1">
    <location>
        <begin position="26"/>
        <end position="45"/>
    </location>
</feature>
<dbReference type="AlphaFoldDB" id="A0A927ZQ50"/>
<organism evidence="2 3">
    <name type="scientific">Clostridium sulfidigenes</name>
    <dbReference type="NCBI Taxonomy" id="318464"/>
    <lineage>
        <taxon>Bacteria</taxon>
        <taxon>Bacillati</taxon>
        <taxon>Bacillota</taxon>
        <taxon>Clostridia</taxon>
        <taxon>Eubacteriales</taxon>
        <taxon>Clostridiaceae</taxon>
        <taxon>Clostridium</taxon>
    </lineage>
</organism>
<dbReference type="EMBL" id="SVCM01000142">
    <property type="protein sequence ID" value="MBE6060915.1"/>
    <property type="molecule type" value="Genomic_DNA"/>
</dbReference>
<evidence type="ECO:0000313" key="2">
    <source>
        <dbReference type="EMBL" id="MBE6060915.1"/>
    </source>
</evidence>
<keyword evidence="1" id="KW-1133">Transmembrane helix</keyword>
<name>A0A927ZQ50_9CLOT</name>
<reference evidence="2" key="1">
    <citation type="submission" date="2019-04" db="EMBL/GenBank/DDBJ databases">
        <title>Evolution of Biomass-Degrading Anaerobic Consortia Revealed by Metagenomics.</title>
        <authorList>
            <person name="Peng X."/>
        </authorList>
    </citation>
    <scope>NUCLEOTIDE SEQUENCE</scope>
    <source>
        <strain evidence="2">SIG254</strain>
    </source>
</reference>
<keyword evidence="1" id="KW-0472">Membrane</keyword>